<accession>A0A0C2N0V8</accession>
<protein>
    <recommendedName>
        <fullName evidence="2">carbonic anhydrase</fullName>
        <ecNumber evidence="2">4.2.1.1</ecNumber>
    </recommendedName>
</protein>
<dbReference type="Pfam" id="PF00194">
    <property type="entry name" value="Carb_anhydrase"/>
    <property type="match status" value="1"/>
</dbReference>
<gene>
    <name evidence="9" type="ORF">RF11_09809</name>
</gene>
<dbReference type="Gene3D" id="3.10.200.10">
    <property type="entry name" value="Alpha carbonic anhydrase"/>
    <property type="match status" value="1"/>
</dbReference>
<evidence type="ECO:0000256" key="1">
    <source>
        <dbReference type="ARBA" id="ARBA00010718"/>
    </source>
</evidence>
<dbReference type="PANTHER" id="PTHR18952:SF265">
    <property type="entry name" value="CARBONIC ANHYDRASE"/>
    <property type="match status" value="1"/>
</dbReference>
<dbReference type="SUPFAM" id="SSF51069">
    <property type="entry name" value="Carbonic anhydrase"/>
    <property type="match status" value="1"/>
</dbReference>
<evidence type="ECO:0000313" key="10">
    <source>
        <dbReference type="Proteomes" id="UP000031668"/>
    </source>
</evidence>
<keyword evidence="3" id="KW-0479">Metal-binding</keyword>
<dbReference type="EC" id="4.2.1.1" evidence="2"/>
<keyword evidence="7" id="KW-0732">Signal</keyword>
<proteinExistence type="inferred from homology"/>
<evidence type="ECO:0000256" key="2">
    <source>
        <dbReference type="ARBA" id="ARBA00012925"/>
    </source>
</evidence>
<evidence type="ECO:0000256" key="7">
    <source>
        <dbReference type="SAM" id="SignalP"/>
    </source>
</evidence>
<dbReference type="InterPro" id="IPR001148">
    <property type="entry name" value="CA_dom"/>
</dbReference>
<evidence type="ECO:0000313" key="9">
    <source>
        <dbReference type="EMBL" id="KII73221.1"/>
    </source>
</evidence>
<keyword evidence="4" id="KW-0862">Zinc</keyword>
<dbReference type="GO" id="GO:0004089">
    <property type="term" value="F:carbonate dehydratase activity"/>
    <property type="evidence" value="ECO:0007669"/>
    <property type="project" value="UniProtKB-EC"/>
</dbReference>
<evidence type="ECO:0000259" key="8">
    <source>
        <dbReference type="PROSITE" id="PS51144"/>
    </source>
</evidence>
<organism evidence="9 10">
    <name type="scientific">Thelohanellus kitauei</name>
    <name type="common">Myxosporean</name>
    <dbReference type="NCBI Taxonomy" id="669202"/>
    <lineage>
        <taxon>Eukaryota</taxon>
        <taxon>Metazoa</taxon>
        <taxon>Cnidaria</taxon>
        <taxon>Myxozoa</taxon>
        <taxon>Myxosporea</taxon>
        <taxon>Bivalvulida</taxon>
        <taxon>Platysporina</taxon>
        <taxon>Myxobolidae</taxon>
        <taxon>Thelohanellus</taxon>
    </lineage>
</organism>
<evidence type="ECO:0000256" key="5">
    <source>
        <dbReference type="ARBA" id="ARBA00023239"/>
    </source>
</evidence>
<dbReference type="EMBL" id="JWZT01000923">
    <property type="protein sequence ID" value="KII73221.1"/>
    <property type="molecule type" value="Genomic_DNA"/>
</dbReference>
<evidence type="ECO:0000256" key="4">
    <source>
        <dbReference type="ARBA" id="ARBA00022833"/>
    </source>
</evidence>
<comment type="similarity">
    <text evidence="1">Belongs to the alpha-carbonic anhydrase family.</text>
</comment>
<sequence length="166" mass="18382">MMTLNTVLLSIILAYSTDKWSEHYSICGHSHQSPIDIVQEEVQILEDDKNPLDLKINGEDDGLVYGYLINNGHALGVNIDETRSSVIIKGGVIGTDTYKLGNFHIHFSCDDQHKGCEHTIDGKGYAGEAHFVFYNSKYENLKAAVSQSDGLTVLGFFISVKKENNS</sequence>
<dbReference type="SMART" id="SM01057">
    <property type="entry name" value="Carb_anhydrase"/>
    <property type="match status" value="1"/>
</dbReference>
<keyword evidence="5" id="KW-0456">Lyase</keyword>
<comment type="catalytic activity">
    <reaction evidence="6">
        <text>hydrogencarbonate + H(+) = CO2 + H2O</text>
        <dbReference type="Rhea" id="RHEA:10748"/>
        <dbReference type="ChEBI" id="CHEBI:15377"/>
        <dbReference type="ChEBI" id="CHEBI:15378"/>
        <dbReference type="ChEBI" id="CHEBI:16526"/>
        <dbReference type="ChEBI" id="CHEBI:17544"/>
        <dbReference type="EC" id="4.2.1.1"/>
    </reaction>
</comment>
<dbReference type="PROSITE" id="PS51144">
    <property type="entry name" value="ALPHA_CA_2"/>
    <property type="match status" value="1"/>
</dbReference>
<dbReference type="InterPro" id="IPR036398">
    <property type="entry name" value="CA_dom_sf"/>
</dbReference>
<dbReference type="PANTHER" id="PTHR18952">
    <property type="entry name" value="CARBONIC ANHYDRASE"/>
    <property type="match status" value="1"/>
</dbReference>
<keyword evidence="10" id="KW-1185">Reference proteome</keyword>
<feature type="signal peptide" evidence="7">
    <location>
        <begin position="1"/>
        <end position="21"/>
    </location>
</feature>
<dbReference type="InterPro" id="IPR023561">
    <property type="entry name" value="Carbonic_anhydrase_a-class"/>
</dbReference>
<comment type="caution">
    <text evidence="9">The sequence shown here is derived from an EMBL/GenBank/DDBJ whole genome shotgun (WGS) entry which is preliminary data.</text>
</comment>
<dbReference type="AlphaFoldDB" id="A0A0C2N0V8"/>
<dbReference type="OrthoDB" id="6151278at2759"/>
<evidence type="ECO:0000256" key="3">
    <source>
        <dbReference type="ARBA" id="ARBA00022723"/>
    </source>
</evidence>
<feature type="chain" id="PRO_5002152707" description="carbonic anhydrase" evidence="7">
    <location>
        <begin position="22"/>
        <end position="166"/>
    </location>
</feature>
<evidence type="ECO:0000256" key="6">
    <source>
        <dbReference type="ARBA" id="ARBA00048348"/>
    </source>
</evidence>
<reference evidence="9 10" key="1">
    <citation type="journal article" date="2014" name="Genome Biol. Evol.">
        <title>The genome of the myxosporean Thelohanellus kitauei shows adaptations to nutrient acquisition within its fish host.</title>
        <authorList>
            <person name="Yang Y."/>
            <person name="Xiong J."/>
            <person name="Zhou Z."/>
            <person name="Huo F."/>
            <person name="Miao W."/>
            <person name="Ran C."/>
            <person name="Liu Y."/>
            <person name="Zhang J."/>
            <person name="Feng J."/>
            <person name="Wang M."/>
            <person name="Wang M."/>
            <person name="Wang L."/>
            <person name="Yao B."/>
        </authorList>
    </citation>
    <scope>NUCLEOTIDE SEQUENCE [LARGE SCALE GENOMIC DNA]</scope>
    <source>
        <strain evidence="9">Wuqing</strain>
    </source>
</reference>
<dbReference type="Proteomes" id="UP000031668">
    <property type="component" value="Unassembled WGS sequence"/>
</dbReference>
<name>A0A0C2N0V8_THEKT</name>
<dbReference type="GO" id="GO:0008270">
    <property type="term" value="F:zinc ion binding"/>
    <property type="evidence" value="ECO:0007669"/>
    <property type="project" value="InterPro"/>
</dbReference>
<feature type="domain" description="Alpha-carbonic anhydrase" evidence="8">
    <location>
        <begin position="11"/>
        <end position="166"/>
    </location>
</feature>
<dbReference type="OMA" id="SEHYSIC"/>